<dbReference type="InterPro" id="IPR029021">
    <property type="entry name" value="Prot-tyrosine_phosphatase-like"/>
</dbReference>
<dbReference type="EMBL" id="CALNXK010000067">
    <property type="protein sequence ID" value="CAH3141715.1"/>
    <property type="molecule type" value="Genomic_DNA"/>
</dbReference>
<accession>A0ABN8PDW5</accession>
<comment type="caution">
    <text evidence="8">The sequence shown here is derived from an EMBL/GenBank/DDBJ whole genome shotgun (WGS) entry which is preliminary data.</text>
</comment>
<evidence type="ECO:0000313" key="9">
    <source>
        <dbReference type="Proteomes" id="UP001159405"/>
    </source>
</evidence>
<feature type="region of interest" description="Disordered" evidence="5">
    <location>
        <begin position="718"/>
        <end position="879"/>
    </location>
</feature>
<dbReference type="PANTHER" id="PTHR45983:SF2">
    <property type="entry name" value="PROTEIN-TYROSINE-PHOSPHATASE"/>
    <property type="match status" value="1"/>
</dbReference>
<dbReference type="SMART" id="SM00194">
    <property type="entry name" value="PTPc"/>
    <property type="match status" value="1"/>
</dbReference>
<evidence type="ECO:0000256" key="3">
    <source>
        <dbReference type="ARBA" id="ARBA00022912"/>
    </source>
</evidence>
<dbReference type="InterPro" id="IPR000387">
    <property type="entry name" value="Tyr_Pase_dom"/>
</dbReference>
<gene>
    <name evidence="8" type="ORF">PLOB_00041912</name>
</gene>
<name>A0ABN8PDW5_9CNID</name>
<sequence>MNSPKVPEGLGAFLAHAESLHPSVNPKRENGFAKEFQQIKALSSQLKKNPDYSCHHGEMECNRPKNRYKDIVPFDHNRVMLPTLSGVPGSDYMNGNYIKGADGNTAYIALQGPLPRTVDDFWRLIASHRCQIVIMVCREIEMGKLKCKRYWPMSKDEKMSFAGMQISLISEEDIAEGFVIRTMQMKSLKDEMTVTQLQYTAWPDHDVPKSATPLIEISRTLKSLQGNRKQQVLIHCSAGCGRTGTICAVDYAWDQLKMQKTNNFSVYDIVTNLRKQRMAMVQTKEQYELVYKAVVQLVHEQIEEEKFTFHTYVNVELPKSPKSQTLSGESNYENCEFIRSVNRWKQSDMQNGSVPRKKLPLPVEAPAGTKFDPKPSLSKKPAITPPSPDPSKRPPLPLPSPEQMLTSPDIKGGKDYVNVEFLSSNEQKRKSPMEVTENKPAMSGKPAVPHKPMQNSDAGKIKGQSPTSGQQKPPSISDYEVLPGPSSTASPPTVINTRNKGTVSDYEIPPVASQGAKNPTRHVPEGLLIDLGNNTPPLPNKRSSGDCSGYENIQVKPHSRSSSPSNVRDDMVLRGNSLLQPTGAQHDNRGFKTVPNRQKIAAGPKRCPLSAELFEDPGANVGDGFKVGHTPTDSTLLVEAGTVHSHSNVIEKPATVPHPNTGTVPSGKGQHALLPQKPPRNPVGSYSLVGIPAAGSQMEVSVEPVEVKVAVGPPQVKYIGSSVEGKSTGPPKEPSYELVGHWGQSVKKESPPSVHAYSRNTELEVKNGTKGAPHGSPRPPPKGDREKPTTEGGISPDREGVHEVLLGTDLYATVAPRPHGHRDTKGSNSPNESAKSTDSSSRPRNHRLQSSTSISSEDGDAPPVPQKTNEAFLAPGGKLLNALAVLPVKRIT</sequence>
<feature type="compositionally biased region" description="Pro residues" evidence="5">
    <location>
        <begin position="383"/>
        <end position="400"/>
    </location>
</feature>
<dbReference type="Gene3D" id="3.90.190.10">
    <property type="entry name" value="Protein tyrosine phosphatase superfamily"/>
    <property type="match status" value="1"/>
</dbReference>
<evidence type="ECO:0000256" key="2">
    <source>
        <dbReference type="ARBA" id="ARBA00022801"/>
    </source>
</evidence>
<dbReference type="SUPFAM" id="SSF52799">
    <property type="entry name" value="(Phosphotyrosine protein) phosphatases II"/>
    <property type="match status" value="1"/>
</dbReference>
<keyword evidence="3" id="KW-0904">Protein phosphatase</keyword>
<dbReference type="InterPro" id="IPR003595">
    <property type="entry name" value="Tyr_Pase_cat"/>
</dbReference>
<dbReference type="Pfam" id="PF00102">
    <property type="entry name" value="Y_phosphatase"/>
    <property type="match status" value="1"/>
</dbReference>
<dbReference type="InterPro" id="IPR000242">
    <property type="entry name" value="PTP_cat"/>
</dbReference>
<dbReference type="PROSITE" id="PS50056">
    <property type="entry name" value="TYR_PHOSPHATASE_2"/>
    <property type="match status" value="1"/>
</dbReference>
<feature type="domain" description="Tyrosine-protein phosphatase" evidence="6">
    <location>
        <begin position="32"/>
        <end position="297"/>
    </location>
</feature>
<keyword evidence="2" id="KW-0378">Hydrolase</keyword>
<proteinExistence type="inferred from homology"/>
<dbReference type="PROSITE" id="PS50055">
    <property type="entry name" value="TYR_PHOSPHATASE_PTP"/>
    <property type="match status" value="1"/>
</dbReference>
<evidence type="ECO:0000256" key="1">
    <source>
        <dbReference type="ARBA" id="ARBA00013064"/>
    </source>
</evidence>
<evidence type="ECO:0000256" key="5">
    <source>
        <dbReference type="SAM" id="MobiDB-lite"/>
    </source>
</evidence>
<dbReference type="InterPro" id="IPR016130">
    <property type="entry name" value="Tyr_Pase_AS"/>
</dbReference>
<evidence type="ECO:0000259" key="7">
    <source>
        <dbReference type="PROSITE" id="PS50056"/>
    </source>
</evidence>
<dbReference type="InterPro" id="IPR047170">
    <property type="entry name" value="PTN12/18/22"/>
</dbReference>
<evidence type="ECO:0000256" key="4">
    <source>
        <dbReference type="ARBA" id="ARBA00034734"/>
    </source>
</evidence>
<feature type="compositionally biased region" description="Polar residues" evidence="5">
    <location>
        <begin position="485"/>
        <end position="502"/>
    </location>
</feature>
<dbReference type="Proteomes" id="UP001159405">
    <property type="component" value="Unassembled WGS sequence"/>
</dbReference>
<feature type="compositionally biased region" description="Polar residues" evidence="5">
    <location>
        <begin position="826"/>
        <end position="856"/>
    </location>
</feature>
<keyword evidence="9" id="KW-1185">Reference proteome</keyword>
<dbReference type="PROSITE" id="PS00383">
    <property type="entry name" value="TYR_PHOSPHATASE_1"/>
    <property type="match status" value="1"/>
</dbReference>
<dbReference type="PANTHER" id="PTHR45983">
    <property type="entry name" value="TYROSINE PHOSPHATSE N18, PUTATIVE-RELATED"/>
    <property type="match status" value="1"/>
</dbReference>
<dbReference type="PRINTS" id="PR00700">
    <property type="entry name" value="PRTYPHPHTASE"/>
</dbReference>
<evidence type="ECO:0000259" key="6">
    <source>
        <dbReference type="PROSITE" id="PS50055"/>
    </source>
</evidence>
<feature type="compositionally biased region" description="Polar residues" evidence="5">
    <location>
        <begin position="464"/>
        <end position="474"/>
    </location>
</feature>
<protein>
    <recommendedName>
        <fullName evidence="1">protein-tyrosine-phosphatase</fullName>
        <ecNumber evidence="1">3.1.3.48</ecNumber>
    </recommendedName>
</protein>
<feature type="domain" description="Tyrosine specific protein phosphatases" evidence="7">
    <location>
        <begin position="212"/>
        <end position="288"/>
    </location>
</feature>
<comment type="similarity">
    <text evidence="4">Belongs to the protein-tyrosine phosphatase family. Non-receptor class 4 subfamily.</text>
</comment>
<organism evidence="8 9">
    <name type="scientific">Porites lobata</name>
    <dbReference type="NCBI Taxonomy" id="104759"/>
    <lineage>
        <taxon>Eukaryota</taxon>
        <taxon>Metazoa</taxon>
        <taxon>Cnidaria</taxon>
        <taxon>Anthozoa</taxon>
        <taxon>Hexacorallia</taxon>
        <taxon>Scleractinia</taxon>
        <taxon>Fungiina</taxon>
        <taxon>Poritidae</taxon>
        <taxon>Porites</taxon>
    </lineage>
</organism>
<evidence type="ECO:0000313" key="8">
    <source>
        <dbReference type="EMBL" id="CAH3141715.1"/>
    </source>
</evidence>
<feature type="region of interest" description="Disordered" evidence="5">
    <location>
        <begin position="348"/>
        <end position="569"/>
    </location>
</feature>
<dbReference type="EC" id="3.1.3.48" evidence="1"/>
<reference evidence="8 9" key="1">
    <citation type="submission" date="2022-05" db="EMBL/GenBank/DDBJ databases">
        <authorList>
            <consortium name="Genoscope - CEA"/>
            <person name="William W."/>
        </authorList>
    </citation>
    <scope>NUCLEOTIDE SEQUENCE [LARGE SCALE GENOMIC DNA]</scope>
</reference>
<dbReference type="SMART" id="SM00404">
    <property type="entry name" value="PTPc_motif"/>
    <property type="match status" value="1"/>
</dbReference>